<reference evidence="2" key="2">
    <citation type="submission" date="2025-09" db="UniProtKB">
        <authorList>
            <consortium name="Ensembl"/>
        </authorList>
    </citation>
    <scope>IDENTIFICATION</scope>
</reference>
<dbReference type="AlphaFoldDB" id="A0A8C4XS10"/>
<evidence type="ECO:0000313" key="3">
    <source>
        <dbReference type="Proteomes" id="UP000694562"/>
    </source>
</evidence>
<proteinExistence type="predicted"/>
<keyword evidence="3" id="KW-1185">Reference proteome</keyword>
<dbReference type="Ensembl" id="ENSFTIT00000018267.1">
    <property type="protein sequence ID" value="ENSFTIP00000017532.1"/>
    <property type="gene ID" value="ENSFTIG00000011609.1"/>
</dbReference>
<evidence type="ECO:0000313" key="2">
    <source>
        <dbReference type="Ensembl" id="ENSFTIP00000017532.1"/>
    </source>
</evidence>
<evidence type="ECO:0000256" key="1">
    <source>
        <dbReference type="SAM" id="MobiDB-lite"/>
    </source>
</evidence>
<protein>
    <submittedName>
        <fullName evidence="2">Uncharacterized protein</fullName>
    </submittedName>
</protein>
<feature type="region of interest" description="Disordered" evidence="1">
    <location>
        <begin position="63"/>
        <end position="95"/>
    </location>
</feature>
<organism evidence="2 3">
    <name type="scientific">Falco tinnunculus</name>
    <name type="common">Common kestrel</name>
    <dbReference type="NCBI Taxonomy" id="100819"/>
    <lineage>
        <taxon>Eukaryota</taxon>
        <taxon>Metazoa</taxon>
        <taxon>Chordata</taxon>
        <taxon>Craniata</taxon>
        <taxon>Vertebrata</taxon>
        <taxon>Euteleostomi</taxon>
        <taxon>Archelosauria</taxon>
        <taxon>Archosauria</taxon>
        <taxon>Dinosauria</taxon>
        <taxon>Saurischia</taxon>
        <taxon>Theropoda</taxon>
        <taxon>Coelurosauria</taxon>
        <taxon>Aves</taxon>
        <taxon>Neognathae</taxon>
        <taxon>Neoaves</taxon>
        <taxon>Telluraves</taxon>
        <taxon>Australaves</taxon>
        <taxon>Falconiformes</taxon>
        <taxon>Falconidae</taxon>
        <taxon>Falco</taxon>
    </lineage>
</organism>
<dbReference type="Proteomes" id="UP000694562">
    <property type="component" value="Unplaced"/>
</dbReference>
<accession>A0A8C4XS10</accession>
<name>A0A8C4XS10_FALTI</name>
<sequence>MVWRRDPGCWANKSFPEASFLSPGVKPGTQVGFLDHLSQHRHLPPHPWVLARAECGEHLPKATVHPQALPGGSCHPHRSHGHAINQPRQAIRDLY</sequence>
<reference evidence="2" key="1">
    <citation type="submission" date="2025-08" db="UniProtKB">
        <authorList>
            <consortium name="Ensembl"/>
        </authorList>
    </citation>
    <scope>IDENTIFICATION</scope>
</reference>